<gene>
    <name evidence="3" type="ORF">E6K71_05500</name>
</gene>
<dbReference type="Gene3D" id="3.40.50.2000">
    <property type="entry name" value="Glycogen Phosphorylase B"/>
    <property type="match status" value="2"/>
</dbReference>
<name>A0A538SCW4_UNCEI</name>
<evidence type="ECO:0000313" key="4">
    <source>
        <dbReference type="Proteomes" id="UP000316292"/>
    </source>
</evidence>
<dbReference type="GO" id="GO:0016757">
    <property type="term" value="F:glycosyltransferase activity"/>
    <property type="evidence" value="ECO:0007669"/>
    <property type="project" value="UniProtKB-KW"/>
</dbReference>
<evidence type="ECO:0000313" key="3">
    <source>
        <dbReference type="EMBL" id="TMQ49196.1"/>
    </source>
</evidence>
<reference evidence="3 4" key="1">
    <citation type="journal article" date="2019" name="Nat. Microbiol.">
        <title>Mediterranean grassland soil C-N compound turnover is dependent on rainfall and depth, and is mediated by genomically divergent microorganisms.</title>
        <authorList>
            <person name="Diamond S."/>
            <person name="Andeer P.F."/>
            <person name="Li Z."/>
            <person name="Crits-Christoph A."/>
            <person name="Burstein D."/>
            <person name="Anantharaman K."/>
            <person name="Lane K.R."/>
            <person name="Thomas B.C."/>
            <person name="Pan C."/>
            <person name="Northen T.R."/>
            <person name="Banfield J.F."/>
        </authorList>
    </citation>
    <scope>NUCLEOTIDE SEQUENCE [LARGE SCALE GENOMIC DNA]</scope>
    <source>
        <strain evidence="3">WS_1</strain>
    </source>
</reference>
<keyword evidence="2 3" id="KW-0808">Transferase</keyword>
<protein>
    <submittedName>
        <fullName evidence="3">Glycosyltransferase</fullName>
    </submittedName>
</protein>
<evidence type="ECO:0000256" key="2">
    <source>
        <dbReference type="ARBA" id="ARBA00022679"/>
    </source>
</evidence>
<dbReference type="PANTHER" id="PTHR12526:SF510">
    <property type="entry name" value="D-INOSITOL 3-PHOSPHATE GLYCOSYLTRANSFERASE"/>
    <property type="match status" value="1"/>
</dbReference>
<dbReference type="AlphaFoldDB" id="A0A538SCW4"/>
<organism evidence="3 4">
    <name type="scientific">Eiseniibacteriota bacterium</name>
    <dbReference type="NCBI Taxonomy" id="2212470"/>
    <lineage>
        <taxon>Bacteria</taxon>
        <taxon>Candidatus Eiseniibacteriota</taxon>
    </lineage>
</organism>
<dbReference type="Proteomes" id="UP000316292">
    <property type="component" value="Unassembled WGS sequence"/>
</dbReference>
<dbReference type="PANTHER" id="PTHR12526">
    <property type="entry name" value="GLYCOSYLTRANSFERASE"/>
    <property type="match status" value="1"/>
</dbReference>
<sequence>MKAAILGPTYPHRGGIAHYTTLLARALAKRHRLAIVSFRRLYPGLLFPGTTQFDSSREAIEPPVPPEPILDSVNPFSWVRAGARIRAIAPDFLVVPWWHPFFGPSLGTASRGARGKDGGERGRRPARIFLCHNVAPHEATPLDRALTTYGLGAADAFLVHAHAEAKKLEPLAQGRPVRVHPHPTYAIFSERTVSREEARRALSLDGRVLLFFGYVRPYKGLEDLLTALRLARPDAWDHLVIVGEFYEPEARYRALLEDPALRGRVRVVNRYVPNEEVAPYFAAADVVALPYREATGSGIAQVAFGAGVPVIATRTGGLEEVIEEGVSGLLVPPRDPPALARAIERFFDENLGARLREGVARTRGRFEWEGLVQAIESLAEEVPR</sequence>
<dbReference type="SUPFAM" id="SSF53756">
    <property type="entry name" value="UDP-Glycosyltransferase/glycogen phosphorylase"/>
    <property type="match status" value="1"/>
</dbReference>
<keyword evidence="1" id="KW-0328">Glycosyltransferase</keyword>
<comment type="caution">
    <text evidence="3">The sequence shown here is derived from an EMBL/GenBank/DDBJ whole genome shotgun (WGS) entry which is preliminary data.</text>
</comment>
<evidence type="ECO:0000256" key="1">
    <source>
        <dbReference type="ARBA" id="ARBA00022676"/>
    </source>
</evidence>
<proteinExistence type="predicted"/>
<dbReference type="Pfam" id="PF13692">
    <property type="entry name" value="Glyco_trans_1_4"/>
    <property type="match status" value="1"/>
</dbReference>
<dbReference type="EMBL" id="VBOR01000060">
    <property type="protein sequence ID" value="TMQ49196.1"/>
    <property type="molecule type" value="Genomic_DNA"/>
</dbReference>
<accession>A0A538SCW4</accession>